<dbReference type="Proteomes" id="UP000253383">
    <property type="component" value="Unassembled WGS sequence"/>
</dbReference>
<evidence type="ECO:0000313" key="5">
    <source>
        <dbReference type="EMBL" id="RCR67447.1"/>
    </source>
</evidence>
<dbReference type="Pfam" id="PF01807">
    <property type="entry name" value="Zn_ribbon_DnaG"/>
    <property type="match status" value="1"/>
</dbReference>
<dbReference type="GO" id="GO:0008270">
    <property type="term" value="F:zinc ion binding"/>
    <property type="evidence" value="ECO:0007669"/>
    <property type="project" value="UniProtKB-KW"/>
</dbReference>
<dbReference type="InterPro" id="IPR034154">
    <property type="entry name" value="TOPRIM_DnaG/twinkle"/>
</dbReference>
<dbReference type="Gene3D" id="3.40.1360.10">
    <property type="match status" value="1"/>
</dbReference>
<dbReference type="InterPro" id="IPR036977">
    <property type="entry name" value="DNA_primase_Znf_CHC2"/>
</dbReference>
<feature type="domain" description="Zinc finger CHC2-type" evidence="4">
    <location>
        <begin position="34"/>
        <end position="88"/>
    </location>
</feature>
<evidence type="ECO:0000256" key="2">
    <source>
        <dbReference type="ARBA" id="ARBA00022771"/>
    </source>
</evidence>
<dbReference type="PANTHER" id="PTHR30313">
    <property type="entry name" value="DNA PRIMASE"/>
    <property type="match status" value="1"/>
</dbReference>
<dbReference type="GO" id="GO:0003677">
    <property type="term" value="F:DNA binding"/>
    <property type="evidence" value="ECO:0007669"/>
    <property type="project" value="InterPro"/>
</dbReference>
<dbReference type="RefSeq" id="WP_114408182.1">
    <property type="nucleotide sequence ID" value="NZ_QOWE01000019.1"/>
</dbReference>
<dbReference type="SUPFAM" id="SSF56731">
    <property type="entry name" value="DNA primase core"/>
    <property type="match status" value="1"/>
</dbReference>
<evidence type="ECO:0000259" key="4">
    <source>
        <dbReference type="SMART" id="SM00400"/>
    </source>
</evidence>
<dbReference type="EMBL" id="QOWE01000019">
    <property type="protein sequence ID" value="RCR67447.1"/>
    <property type="molecule type" value="Genomic_DNA"/>
</dbReference>
<dbReference type="InterPro" id="IPR002694">
    <property type="entry name" value="Znf_CHC2"/>
</dbReference>
<reference evidence="5 6" key="1">
    <citation type="submission" date="2018-07" db="EMBL/GenBank/DDBJ databases">
        <title>Genome analysis of Larkinella rosea.</title>
        <authorList>
            <person name="Zhou Z."/>
            <person name="Wang G."/>
        </authorList>
    </citation>
    <scope>NUCLEOTIDE SEQUENCE [LARGE SCALE GENOMIC DNA]</scope>
    <source>
        <strain evidence="6">zzj9</strain>
    </source>
</reference>
<gene>
    <name evidence="5" type="ORF">DUE52_21845</name>
</gene>
<evidence type="ECO:0000256" key="3">
    <source>
        <dbReference type="ARBA" id="ARBA00022833"/>
    </source>
</evidence>
<evidence type="ECO:0000313" key="6">
    <source>
        <dbReference type="Proteomes" id="UP000253383"/>
    </source>
</evidence>
<comment type="caution">
    <text evidence="5">The sequence shown here is derived from an EMBL/GenBank/DDBJ whole genome shotgun (WGS) entry which is preliminary data.</text>
</comment>
<dbReference type="CDD" id="cd01029">
    <property type="entry name" value="TOPRIM_primases"/>
    <property type="match status" value="1"/>
</dbReference>
<dbReference type="GO" id="GO:0005737">
    <property type="term" value="C:cytoplasm"/>
    <property type="evidence" value="ECO:0007669"/>
    <property type="project" value="TreeGrafter"/>
</dbReference>
<dbReference type="InterPro" id="IPR050219">
    <property type="entry name" value="DnaG_primase"/>
</dbReference>
<dbReference type="GO" id="GO:0006269">
    <property type="term" value="P:DNA replication, synthesis of primer"/>
    <property type="evidence" value="ECO:0007669"/>
    <property type="project" value="TreeGrafter"/>
</dbReference>
<keyword evidence="6" id="KW-1185">Reference proteome</keyword>
<accession>A0A368JIG3</accession>
<dbReference type="GO" id="GO:0003899">
    <property type="term" value="F:DNA-directed RNA polymerase activity"/>
    <property type="evidence" value="ECO:0007669"/>
    <property type="project" value="InterPro"/>
</dbReference>
<keyword evidence="3" id="KW-0862">Zinc</keyword>
<name>A0A368JIG3_9BACT</name>
<protein>
    <submittedName>
        <fullName evidence="5">Mobilization protein</fullName>
    </submittedName>
</protein>
<sequence>MKSPEIIQQIRQIPITEYLVSINIRPVQRAGQQFFYCSPITNEKTPSFAVDPKKNVFFDWSGEGRGDIISLVQYVSKCTFLDALQLLENYLLNPPVTSFSFSGHTSAYENTGVSIINVRPLQHLALTQYVERRGISFKIASRYLREVNYKIKGKQYFAVGFPNDLGGYEVRNQYFKGSFSPKAITTFKVNDSKTVLLFEGFFDFLSALEYYKKPTLPASVVILNSLTNLTKILPDLKQYEKVSSFLDTDEAGRKAFSKIKSASPIATDFSKVYYGFKDFNELLVSNLSSNRILAT</sequence>
<keyword evidence="2" id="KW-0863">Zinc-finger</keyword>
<evidence type="ECO:0000256" key="1">
    <source>
        <dbReference type="ARBA" id="ARBA00022723"/>
    </source>
</evidence>
<dbReference type="PANTHER" id="PTHR30313:SF2">
    <property type="entry name" value="DNA PRIMASE"/>
    <property type="match status" value="1"/>
</dbReference>
<proteinExistence type="predicted"/>
<dbReference type="OrthoDB" id="8536512at2"/>
<organism evidence="5 6">
    <name type="scientific">Larkinella punicea</name>
    <dbReference type="NCBI Taxonomy" id="2315727"/>
    <lineage>
        <taxon>Bacteria</taxon>
        <taxon>Pseudomonadati</taxon>
        <taxon>Bacteroidota</taxon>
        <taxon>Cytophagia</taxon>
        <taxon>Cytophagales</taxon>
        <taxon>Spirosomataceae</taxon>
        <taxon>Larkinella</taxon>
    </lineage>
</organism>
<dbReference type="SMART" id="SM00400">
    <property type="entry name" value="ZnF_CHCC"/>
    <property type="match status" value="1"/>
</dbReference>
<dbReference type="Gene3D" id="3.90.580.10">
    <property type="entry name" value="Zinc finger, CHC2-type domain"/>
    <property type="match status" value="1"/>
</dbReference>
<dbReference type="AlphaFoldDB" id="A0A368JIG3"/>
<dbReference type="Pfam" id="PF13155">
    <property type="entry name" value="Toprim_2"/>
    <property type="match status" value="1"/>
</dbReference>
<keyword evidence="1" id="KW-0479">Metal-binding</keyword>
<dbReference type="SUPFAM" id="SSF57783">
    <property type="entry name" value="Zinc beta-ribbon"/>
    <property type="match status" value="1"/>
</dbReference>